<evidence type="ECO:0000256" key="4">
    <source>
        <dbReference type="ARBA" id="ARBA00022729"/>
    </source>
</evidence>
<evidence type="ECO:0000256" key="5">
    <source>
        <dbReference type="ARBA" id="ARBA00022801"/>
    </source>
</evidence>
<dbReference type="GeneID" id="117641331"/>
<dbReference type="InParanoid" id="A0A6P8YKG9"/>
<keyword evidence="2 7" id="KW-0121">Carboxypeptidase</keyword>
<reference evidence="9" key="1">
    <citation type="submission" date="2025-08" db="UniProtKB">
        <authorList>
            <consortium name="RefSeq"/>
        </authorList>
    </citation>
    <scope>IDENTIFICATION</scope>
    <source>
        <tissue evidence="9">Total insect</tissue>
    </source>
</reference>
<feature type="chain" id="PRO_5028525936" description="Carboxypeptidase" evidence="7">
    <location>
        <begin position="18"/>
        <end position="473"/>
    </location>
</feature>
<dbReference type="PRINTS" id="PR00724">
    <property type="entry name" value="CRBOXYPTASEC"/>
</dbReference>
<protein>
    <recommendedName>
        <fullName evidence="7">Carboxypeptidase</fullName>
        <ecNumber evidence="7">3.4.16.-</ecNumber>
    </recommendedName>
</protein>
<dbReference type="GO" id="GO:0006508">
    <property type="term" value="P:proteolysis"/>
    <property type="evidence" value="ECO:0007669"/>
    <property type="project" value="UniProtKB-KW"/>
</dbReference>
<evidence type="ECO:0000256" key="1">
    <source>
        <dbReference type="ARBA" id="ARBA00009431"/>
    </source>
</evidence>
<sequence length="473" mass="52685">MSPLLLILVALAGRCHGSWYTRATAAPPSLVQEVPDTLNADGDIDPGAPLFLTPLIESGNVTGAQRAAQVKPFAGNVQSYAGFLTVNKALDSNMFFWYFPAENQAPDAPVVLWLQGGPGASSLYGLFSENGPYESQNGKVTLRKYSWSKQYNLLYIDNPVGSGYSFTGSDEGYTRNQTQVGRDLYSAVVQFYRMFPKLQGRAFFITGESYAGKYVPALGYAIHTNNPKAAASDRINLQGLFIGNGFTDPENMMKYSDLTFQLGLVDAAGSAALKASEDRIVALIQQRRWLDAFMENDRMMGGDLISYPTLFKNLTGFDFYFNFLYTKDPDRSDGTQLVQSAWARRALHVGNSTWDHSEVVEGHLREDMLQSVAPWLAELLEHYRVMVYNGQLDIIVAYALTDNYLSKLKWSGAEEFRRAPRKKWVSKGELAGYVKQAGKLSQVLVRDAGHMVPADQPRWAMDLLNRFIANKPF</sequence>
<dbReference type="InterPro" id="IPR033124">
    <property type="entry name" value="Ser_caboxypep_his_AS"/>
</dbReference>
<keyword evidence="8" id="KW-1185">Reference proteome</keyword>
<dbReference type="Pfam" id="PF00450">
    <property type="entry name" value="Peptidase_S10"/>
    <property type="match status" value="1"/>
</dbReference>
<gene>
    <name evidence="9" type="primary">LOC117641331</name>
</gene>
<dbReference type="PANTHER" id="PTHR11802:SF472">
    <property type="entry name" value="SERINE CARBOXYPEPTIDASE CPVL-RELATED"/>
    <property type="match status" value="1"/>
</dbReference>
<dbReference type="EC" id="3.4.16.-" evidence="7"/>
<dbReference type="KEGG" id="tpal:117641331"/>
<dbReference type="Proteomes" id="UP000515158">
    <property type="component" value="Unplaced"/>
</dbReference>
<dbReference type="PROSITE" id="PS00131">
    <property type="entry name" value="CARBOXYPEPT_SER_SER"/>
    <property type="match status" value="1"/>
</dbReference>
<dbReference type="GO" id="GO:0004185">
    <property type="term" value="F:serine-type carboxypeptidase activity"/>
    <property type="evidence" value="ECO:0007669"/>
    <property type="project" value="UniProtKB-UniRule"/>
</dbReference>
<dbReference type="RefSeq" id="XP_034234447.1">
    <property type="nucleotide sequence ID" value="XM_034378556.1"/>
</dbReference>
<dbReference type="InterPro" id="IPR018202">
    <property type="entry name" value="Ser_caboxypep_ser_AS"/>
</dbReference>
<name>A0A6P8YKG9_THRPL</name>
<dbReference type="InterPro" id="IPR029058">
    <property type="entry name" value="AB_hydrolase_fold"/>
</dbReference>
<dbReference type="SUPFAM" id="SSF53474">
    <property type="entry name" value="alpha/beta-Hydrolases"/>
    <property type="match status" value="1"/>
</dbReference>
<dbReference type="Gene3D" id="3.40.50.1820">
    <property type="entry name" value="alpha/beta hydrolase"/>
    <property type="match status" value="1"/>
</dbReference>
<dbReference type="PROSITE" id="PS00560">
    <property type="entry name" value="CARBOXYPEPT_SER_HIS"/>
    <property type="match status" value="1"/>
</dbReference>
<evidence type="ECO:0000313" key="9">
    <source>
        <dbReference type="RefSeq" id="XP_034234447.1"/>
    </source>
</evidence>
<dbReference type="OrthoDB" id="443318at2759"/>
<evidence type="ECO:0000256" key="7">
    <source>
        <dbReference type="RuleBase" id="RU361156"/>
    </source>
</evidence>
<keyword evidence="3 7" id="KW-0645">Protease</keyword>
<dbReference type="FunCoup" id="A0A6P8YKG9">
    <property type="interactions" value="61"/>
</dbReference>
<comment type="similarity">
    <text evidence="1 7">Belongs to the peptidase S10 family.</text>
</comment>
<evidence type="ECO:0000256" key="6">
    <source>
        <dbReference type="ARBA" id="ARBA00023180"/>
    </source>
</evidence>
<feature type="signal peptide" evidence="7">
    <location>
        <begin position="1"/>
        <end position="17"/>
    </location>
</feature>
<dbReference type="FunFam" id="3.40.50.1820:FF:000096">
    <property type="entry name" value="Carboxypeptidase vitellogenic-like"/>
    <property type="match status" value="1"/>
</dbReference>
<keyword evidence="4 7" id="KW-0732">Signal</keyword>
<evidence type="ECO:0000256" key="2">
    <source>
        <dbReference type="ARBA" id="ARBA00022645"/>
    </source>
</evidence>
<proteinExistence type="inferred from homology"/>
<evidence type="ECO:0000256" key="3">
    <source>
        <dbReference type="ARBA" id="ARBA00022670"/>
    </source>
</evidence>
<dbReference type="InterPro" id="IPR001563">
    <property type="entry name" value="Peptidase_S10"/>
</dbReference>
<evidence type="ECO:0000313" key="8">
    <source>
        <dbReference type="Proteomes" id="UP000515158"/>
    </source>
</evidence>
<keyword evidence="6" id="KW-0325">Glycoprotein</keyword>
<dbReference type="AlphaFoldDB" id="A0A6P8YKG9"/>
<keyword evidence="5 7" id="KW-0378">Hydrolase</keyword>
<organism evidence="9">
    <name type="scientific">Thrips palmi</name>
    <name type="common">Melon thrips</name>
    <dbReference type="NCBI Taxonomy" id="161013"/>
    <lineage>
        <taxon>Eukaryota</taxon>
        <taxon>Metazoa</taxon>
        <taxon>Ecdysozoa</taxon>
        <taxon>Arthropoda</taxon>
        <taxon>Hexapoda</taxon>
        <taxon>Insecta</taxon>
        <taxon>Pterygota</taxon>
        <taxon>Neoptera</taxon>
        <taxon>Paraneoptera</taxon>
        <taxon>Thysanoptera</taxon>
        <taxon>Terebrantia</taxon>
        <taxon>Thripoidea</taxon>
        <taxon>Thripidae</taxon>
        <taxon>Thrips</taxon>
    </lineage>
</organism>
<accession>A0A6P8YKG9</accession>
<dbReference type="PANTHER" id="PTHR11802">
    <property type="entry name" value="SERINE PROTEASE FAMILY S10 SERINE CARBOXYPEPTIDASE"/>
    <property type="match status" value="1"/>
</dbReference>